<feature type="compositionally biased region" description="Pro residues" evidence="6">
    <location>
        <begin position="44"/>
        <end position="57"/>
    </location>
</feature>
<feature type="transmembrane region" description="Helical" evidence="7">
    <location>
        <begin position="394"/>
        <end position="419"/>
    </location>
</feature>
<keyword evidence="5 7" id="KW-0472">Membrane</keyword>
<keyword evidence="2" id="KW-0813">Transport</keyword>
<evidence type="ECO:0000256" key="5">
    <source>
        <dbReference type="ARBA" id="ARBA00023136"/>
    </source>
</evidence>
<dbReference type="InterPro" id="IPR045316">
    <property type="entry name" value="Msc2-like"/>
</dbReference>
<evidence type="ECO:0000256" key="1">
    <source>
        <dbReference type="ARBA" id="ARBA00004141"/>
    </source>
</evidence>
<keyword evidence="10" id="KW-1185">Reference proteome</keyword>
<sequence>MESLPLSVRRLSSEEAGTPPSSGSNSPAGPGPAMYSASSSPLHSPIPPSRNLPPHPPSRFSQSPLHSPRPPLSPRPRGPGPSHALPYVPSTPPPSITPFSYAASLGPGKSPLALQPPSGPSTPVSYLPSPATPSFSNYSNQSGVSSPTSRDHPASSSTSISIQDLQDMARRRSLSGTPSHTGRASLDSQHTPGRAKRHSAPGKLAILQNRVRFQSRDAKKLFAFITINAVFSTAEMLYGLLTSRITLVSDAFHLWFGCGVLTLSLVAMAKSRQPHDAKYTYGYERLEVLAGFTNALFLLFLSFSLSVEALTAFIEDESEHRHYLTLSAATNLVVNVLGVIFFRHFARVRVVYRRSQDMNHHSIFLHVLADSIRSGGIILASWLLAIGLPYAETFVAAAVAALVLYITLPLFYAAGAVLLQTTPPSITAGALDKTLREARWCDGVLDIVDHKFWALVPGATVGTLHVRVRANADEQRILKHIHSCFNNMGVADLTVQIEKEVLS</sequence>
<dbReference type="GO" id="GO:0016020">
    <property type="term" value="C:membrane"/>
    <property type="evidence" value="ECO:0007669"/>
    <property type="project" value="UniProtKB-SubCell"/>
</dbReference>
<feature type="transmembrane region" description="Helical" evidence="7">
    <location>
        <begin position="252"/>
        <end position="269"/>
    </location>
</feature>
<evidence type="ECO:0000256" key="7">
    <source>
        <dbReference type="SAM" id="Phobius"/>
    </source>
</evidence>
<dbReference type="GO" id="GO:0005794">
    <property type="term" value="C:Golgi apparatus"/>
    <property type="evidence" value="ECO:0000318"/>
    <property type="project" value="GO_Central"/>
</dbReference>
<dbReference type="EMBL" id="DF237034">
    <property type="protein sequence ID" value="GAQ81599.1"/>
    <property type="molecule type" value="Genomic_DNA"/>
</dbReference>
<dbReference type="Proteomes" id="UP000054558">
    <property type="component" value="Unassembled WGS sequence"/>
</dbReference>
<feature type="region of interest" description="Disordered" evidence="6">
    <location>
        <begin position="1"/>
        <end position="201"/>
    </location>
</feature>
<dbReference type="GO" id="GO:0030001">
    <property type="term" value="P:metal ion transport"/>
    <property type="evidence" value="ECO:0000318"/>
    <property type="project" value="GO_Central"/>
</dbReference>
<evidence type="ECO:0000256" key="6">
    <source>
        <dbReference type="SAM" id="MobiDB-lite"/>
    </source>
</evidence>
<feature type="transmembrane region" description="Helical" evidence="7">
    <location>
        <begin position="323"/>
        <end position="342"/>
    </location>
</feature>
<dbReference type="GO" id="GO:0006882">
    <property type="term" value="P:intracellular zinc ion homeostasis"/>
    <property type="evidence" value="ECO:0007669"/>
    <property type="project" value="InterPro"/>
</dbReference>
<dbReference type="GO" id="GO:0046873">
    <property type="term" value="F:metal ion transmembrane transporter activity"/>
    <property type="evidence" value="ECO:0000318"/>
    <property type="project" value="GO_Central"/>
</dbReference>
<feature type="compositionally biased region" description="Pro residues" evidence="6">
    <location>
        <begin position="67"/>
        <end position="79"/>
    </location>
</feature>
<reference evidence="9 10" key="1">
    <citation type="journal article" date="2014" name="Nat. Commun.">
        <title>Klebsormidium flaccidum genome reveals primary factors for plant terrestrial adaptation.</title>
        <authorList>
            <person name="Hori K."/>
            <person name="Maruyama F."/>
            <person name="Fujisawa T."/>
            <person name="Togashi T."/>
            <person name="Yamamoto N."/>
            <person name="Seo M."/>
            <person name="Sato S."/>
            <person name="Yamada T."/>
            <person name="Mori H."/>
            <person name="Tajima N."/>
            <person name="Moriyama T."/>
            <person name="Ikeuchi M."/>
            <person name="Watanabe M."/>
            <person name="Wada H."/>
            <person name="Kobayashi K."/>
            <person name="Saito M."/>
            <person name="Masuda T."/>
            <person name="Sasaki-Sekimoto Y."/>
            <person name="Mashiguchi K."/>
            <person name="Awai K."/>
            <person name="Shimojima M."/>
            <person name="Masuda S."/>
            <person name="Iwai M."/>
            <person name="Nobusawa T."/>
            <person name="Narise T."/>
            <person name="Kondo S."/>
            <person name="Saito H."/>
            <person name="Sato R."/>
            <person name="Murakawa M."/>
            <person name="Ihara Y."/>
            <person name="Oshima-Yamada Y."/>
            <person name="Ohtaka K."/>
            <person name="Satoh M."/>
            <person name="Sonobe K."/>
            <person name="Ishii M."/>
            <person name="Ohtani R."/>
            <person name="Kanamori-Sato M."/>
            <person name="Honoki R."/>
            <person name="Miyazaki D."/>
            <person name="Mochizuki H."/>
            <person name="Umetsu J."/>
            <person name="Higashi K."/>
            <person name="Shibata D."/>
            <person name="Kamiya Y."/>
            <person name="Sato N."/>
            <person name="Nakamura Y."/>
            <person name="Tabata S."/>
            <person name="Ida S."/>
            <person name="Kurokawa K."/>
            <person name="Ohta H."/>
        </authorList>
    </citation>
    <scope>NUCLEOTIDE SEQUENCE [LARGE SCALE GENOMIC DNA]</scope>
    <source>
        <strain evidence="9 10">NIES-2285</strain>
    </source>
</reference>
<protein>
    <submittedName>
        <fullName evidence="9">Cation efflux family protein</fullName>
    </submittedName>
</protein>
<feature type="compositionally biased region" description="Polar residues" evidence="6">
    <location>
        <begin position="174"/>
        <end position="191"/>
    </location>
</feature>
<dbReference type="OMA" id="IWELASH"/>
<name>A0A1Y1HWN1_KLENI</name>
<evidence type="ECO:0000256" key="4">
    <source>
        <dbReference type="ARBA" id="ARBA00022989"/>
    </source>
</evidence>
<comment type="subcellular location">
    <subcellularLocation>
        <location evidence="1">Membrane</location>
        <topology evidence="1">Multi-pass membrane protein</topology>
    </subcellularLocation>
</comment>
<evidence type="ECO:0000313" key="10">
    <source>
        <dbReference type="Proteomes" id="UP000054558"/>
    </source>
</evidence>
<dbReference type="InterPro" id="IPR058533">
    <property type="entry name" value="Cation_efflux_TM"/>
</dbReference>
<gene>
    <name evidence="9" type="ORF">KFL_000850150</name>
</gene>
<dbReference type="PANTHER" id="PTHR45755">
    <property type="match status" value="1"/>
</dbReference>
<dbReference type="InterPro" id="IPR002524">
    <property type="entry name" value="Cation_efflux"/>
</dbReference>
<feature type="transmembrane region" description="Helical" evidence="7">
    <location>
        <begin position="221"/>
        <end position="240"/>
    </location>
</feature>
<evidence type="ECO:0000256" key="2">
    <source>
        <dbReference type="ARBA" id="ARBA00022448"/>
    </source>
</evidence>
<dbReference type="InterPro" id="IPR027469">
    <property type="entry name" value="Cation_efflux_TMD_sf"/>
</dbReference>
<dbReference type="AlphaFoldDB" id="A0A1Y1HWN1"/>
<dbReference type="SUPFAM" id="SSF161111">
    <property type="entry name" value="Cation efflux protein transmembrane domain-like"/>
    <property type="match status" value="1"/>
</dbReference>
<keyword evidence="4 7" id="KW-1133">Transmembrane helix</keyword>
<dbReference type="Gene3D" id="1.20.1510.10">
    <property type="entry name" value="Cation efflux protein transmembrane domain"/>
    <property type="match status" value="1"/>
</dbReference>
<dbReference type="GO" id="GO:0005385">
    <property type="term" value="F:zinc ion transmembrane transporter activity"/>
    <property type="evidence" value="ECO:0007669"/>
    <property type="project" value="InterPro"/>
</dbReference>
<organism evidence="9 10">
    <name type="scientific">Klebsormidium nitens</name>
    <name type="common">Green alga</name>
    <name type="synonym">Ulothrix nitens</name>
    <dbReference type="NCBI Taxonomy" id="105231"/>
    <lineage>
        <taxon>Eukaryota</taxon>
        <taxon>Viridiplantae</taxon>
        <taxon>Streptophyta</taxon>
        <taxon>Klebsormidiophyceae</taxon>
        <taxon>Klebsormidiales</taxon>
        <taxon>Klebsormidiaceae</taxon>
        <taxon>Klebsormidium</taxon>
    </lineage>
</organism>
<keyword evidence="3 7" id="KW-0812">Transmembrane</keyword>
<feature type="transmembrane region" description="Helical" evidence="7">
    <location>
        <begin position="289"/>
        <end position="311"/>
    </location>
</feature>
<evidence type="ECO:0000256" key="3">
    <source>
        <dbReference type="ARBA" id="ARBA00022692"/>
    </source>
</evidence>
<dbReference type="OrthoDB" id="78669at2759"/>
<feature type="compositionally biased region" description="Polar residues" evidence="6">
    <location>
        <begin position="132"/>
        <end position="164"/>
    </location>
</feature>
<accession>A0A1Y1HWN1</accession>
<dbReference type="NCBIfam" id="TIGR01297">
    <property type="entry name" value="CDF"/>
    <property type="match status" value="1"/>
</dbReference>
<dbReference type="Pfam" id="PF01545">
    <property type="entry name" value="Cation_efflux"/>
    <property type="match status" value="1"/>
</dbReference>
<feature type="compositionally biased region" description="Low complexity" evidence="6">
    <location>
        <begin position="16"/>
        <end position="43"/>
    </location>
</feature>
<dbReference type="STRING" id="105231.A0A1Y1HWN1"/>
<feature type="domain" description="Cation efflux protein transmembrane" evidence="8">
    <location>
        <begin position="221"/>
        <end position="419"/>
    </location>
</feature>
<evidence type="ECO:0000259" key="8">
    <source>
        <dbReference type="Pfam" id="PF01545"/>
    </source>
</evidence>
<dbReference type="PANTHER" id="PTHR45755:SF3">
    <property type="entry name" value="METAL TOLERANCE PROTEIN C2"/>
    <property type="match status" value="1"/>
</dbReference>
<evidence type="ECO:0000313" key="9">
    <source>
        <dbReference type="EMBL" id="GAQ81599.1"/>
    </source>
</evidence>
<feature type="transmembrane region" description="Helical" evidence="7">
    <location>
        <begin position="363"/>
        <end position="388"/>
    </location>
</feature>
<proteinExistence type="predicted"/>